<dbReference type="PANTHER" id="PTHR28657:SF11">
    <property type="entry name" value="INDOLEAMINE 2,3-DIOXYGENASE"/>
    <property type="match status" value="1"/>
</dbReference>
<keyword evidence="5 6" id="KW-0349">Heme</keyword>
<dbReference type="GO" id="GO:0044550">
    <property type="term" value="P:secondary metabolite biosynthetic process"/>
    <property type="evidence" value="ECO:0007669"/>
    <property type="project" value="UniProtKB-ARBA"/>
</dbReference>
<evidence type="ECO:0000313" key="8">
    <source>
        <dbReference type="Proteomes" id="UP000234474"/>
    </source>
</evidence>
<comment type="catalytic activity">
    <reaction evidence="6">
        <text>L-tryptophan + O2 = N-formyl-L-kynurenine</text>
        <dbReference type="Rhea" id="RHEA:24536"/>
        <dbReference type="ChEBI" id="CHEBI:15379"/>
        <dbReference type="ChEBI" id="CHEBI:57912"/>
        <dbReference type="ChEBI" id="CHEBI:58629"/>
    </reaction>
</comment>
<evidence type="ECO:0000256" key="5">
    <source>
        <dbReference type="PIRSR" id="PIRSR600898-1"/>
    </source>
</evidence>
<dbReference type="Gene3D" id="1.20.58.480">
    <property type="match status" value="1"/>
</dbReference>
<dbReference type="RefSeq" id="XP_024684588.1">
    <property type="nucleotide sequence ID" value="XM_024829768.1"/>
</dbReference>
<evidence type="ECO:0000256" key="6">
    <source>
        <dbReference type="RuleBase" id="RU369119"/>
    </source>
</evidence>
<feature type="binding site" description="proximal binding residue" evidence="5">
    <location>
        <position position="642"/>
    </location>
    <ligand>
        <name>heme b</name>
        <dbReference type="ChEBI" id="CHEBI:60344"/>
    </ligand>
    <ligandPart>
        <name>Fe</name>
        <dbReference type="ChEBI" id="CHEBI:18248"/>
    </ligandPart>
</feature>
<organism evidence="7 8">
    <name type="scientific">Aspergillus novofumigatus (strain IBT 16806)</name>
    <dbReference type="NCBI Taxonomy" id="1392255"/>
    <lineage>
        <taxon>Eukaryota</taxon>
        <taxon>Fungi</taxon>
        <taxon>Dikarya</taxon>
        <taxon>Ascomycota</taxon>
        <taxon>Pezizomycotina</taxon>
        <taxon>Eurotiomycetes</taxon>
        <taxon>Eurotiomycetidae</taxon>
        <taxon>Eurotiales</taxon>
        <taxon>Aspergillaceae</taxon>
        <taxon>Aspergillus</taxon>
        <taxon>Aspergillus subgen. Fumigati</taxon>
    </lineage>
</organism>
<comment type="function">
    <text evidence="6">Produces N-formyl-kynurenine through the oxidation of tryptophan.</text>
</comment>
<dbReference type="GO" id="GO:0046872">
    <property type="term" value="F:metal ion binding"/>
    <property type="evidence" value="ECO:0007669"/>
    <property type="project" value="UniProtKB-UniRule"/>
</dbReference>
<dbReference type="PRINTS" id="PR00081">
    <property type="entry name" value="GDHRDH"/>
</dbReference>
<dbReference type="InterPro" id="IPR002347">
    <property type="entry name" value="SDR_fam"/>
</dbReference>
<gene>
    <name evidence="7" type="ORF">P174DRAFT_459477</name>
</gene>
<dbReference type="PROSITE" id="PS00061">
    <property type="entry name" value="ADH_SHORT"/>
    <property type="match status" value="1"/>
</dbReference>
<evidence type="ECO:0000256" key="2">
    <source>
        <dbReference type="ARBA" id="ARBA00022723"/>
    </source>
</evidence>
<dbReference type="GO" id="GO:0033754">
    <property type="term" value="F:indoleamine 2,3-dioxygenase activity"/>
    <property type="evidence" value="ECO:0007669"/>
    <property type="project" value="UniProtKB-EC"/>
</dbReference>
<dbReference type="InterPro" id="IPR000898">
    <property type="entry name" value="Indolamine_dOase"/>
</dbReference>
<dbReference type="AlphaFoldDB" id="A0A2I1CEF4"/>
<dbReference type="OrthoDB" id="4662583at2759"/>
<dbReference type="GO" id="GO:0019441">
    <property type="term" value="P:L-tryptophan catabolic process to kynurenine"/>
    <property type="evidence" value="ECO:0007669"/>
    <property type="project" value="UniProtKB-UniRule"/>
</dbReference>
<keyword evidence="4 5" id="KW-0408">Iron</keyword>
<dbReference type="PANTHER" id="PTHR28657">
    <property type="entry name" value="INDOLEAMINE 2,3-DIOXYGENASE"/>
    <property type="match status" value="1"/>
</dbReference>
<protein>
    <recommendedName>
        <fullName evidence="6">Indoleamine 2,3-dioxygenase</fullName>
        <ecNumber evidence="6">1.13.11.52</ecNumber>
    </recommendedName>
</protein>
<dbReference type="SUPFAM" id="SSF51735">
    <property type="entry name" value="NAD(P)-binding Rossmann-fold domains"/>
    <property type="match status" value="1"/>
</dbReference>
<keyword evidence="8" id="KW-1185">Reference proteome</keyword>
<dbReference type="VEuPathDB" id="FungiDB:P174DRAFT_459477"/>
<dbReference type="Pfam" id="PF01231">
    <property type="entry name" value="IDO"/>
    <property type="match status" value="1"/>
</dbReference>
<dbReference type="EMBL" id="MSZS01000003">
    <property type="protein sequence ID" value="PKX95993.1"/>
    <property type="molecule type" value="Genomic_DNA"/>
</dbReference>
<dbReference type="GO" id="GO:0020037">
    <property type="term" value="F:heme binding"/>
    <property type="evidence" value="ECO:0007669"/>
    <property type="project" value="UniProtKB-UniRule"/>
</dbReference>
<keyword evidence="6" id="KW-0223">Dioxygenase</keyword>
<evidence type="ECO:0000313" key="7">
    <source>
        <dbReference type="EMBL" id="PKX95993.1"/>
    </source>
</evidence>
<comment type="similarity">
    <text evidence="1 6">Belongs to the indoleamine 2,3-dioxygenase family.</text>
</comment>
<dbReference type="Gene3D" id="3.40.50.720">
    <property type="entry name" value="NAD(P)-binding Rossmann-like Domain"/>
    <property type="match status" value="1"/>
</dbReference>
<evidence type="ECO:0000256" key="1">
    <source>
        <dbReference type="ARBA" id="ARBA00007119"/>
    </source>
</evidence>
<proteinExistence type="inferred from homology"/>
<dbReference type="GeneID" id="36537094"/>
<name>A0A2I1CEF4_ASPN1</name>
<dbReference type="EC" id="1.13.11.52" evidence="6"/>
<evidence type="ECO:0000256" key="4">
    <source>
        <dbReference type="ARBA" id="ARBA00023004"/>
    </source>
</evidence>
<keyword evidence="6" id="KW-0560">Oxidoreductase</keyword>
<dbReference type="SUPFAM" id="SSF140959">
    <property type="entry name" value="Indolic compounds 2,3-dioxygenase-like"/>
    <property type="match status" value="1"/>
</dbReference>
<dbReference type="InterPro" id="IPR037217">
    <property type="entry name" value="Trp/Indoleamine_2_3_dOase-like"/>
</dbReference>
<dbReference type="GO" id="GO:0005737">
    <property type="term" value="C:cytoplasm"/>
    <property type="evidence" value="ECO:0007669"/>
    <property type="project" value="TreeGrafter"/>
</dbReference>
<reference evidence="8" key="1">
    <citation type="journal article" date="2018" name="Proc. Natl. Acad. Sci. U.S.A.">
        <title>Linking secondary metabolites to gene clusters through genome sequencing of six diverse Aspergillus species.</title>
        <authorList>
            <person name="Kaerboelling I."/>
            <person name="Vesth T.C."/>
            <person name="Frisvad J.C."/>
            <person name="Nybo J.L."/>
            <person name="Theobald S."/>
            <person name="Kuo A."/>
            <person name="Bowyer P."/>
            <person name="Matsuda Y."/>
            <person name="Mondo S."/>
            <person name="Lyhne E.K."/>
            <person name="Kogle M.E."/>
            <person name="Clum A."/>
            <person name="Lipzen A."/>
            <person name="Salamov A."/>
            <person name="Ngan C.Y."/>
            <person name="Daum C."/>
            <person name="Chiniquy J."/>
            <person name="Barry K."/>
            <person name="LaButti K."/>
            <person name="Haridas S."/>
            <person name="Simmons B.A."/>
            <person name="Magnuson J.K."/>
            <person name="Mortensen U.H."/>
            <person name="Larsen T.O."/>
            <person name="Grigoriev I.V."/>
            <person name="Baker S.E."/>
            <person name="Andersen M.R."/>
        </authorList>
    </citation>
    <scope>NUCLEOTIDE SEQUENCE [LARGE SCALE GENOMIC DNA]</scope>
    <source>
        <strain evidence="8">IBT 16806</strain>
    </source>
</reference>
<keyword evidence="3" id="KW-0521">NADP</keyword>
<dbReference type="Proteomes" id="UP000234474">
    <property type="component" value="Unassembled WGS sequence"/>
</dbReference>
<keyword evidence="2 5" id="KW-0479">Metal-binding</keyword>
<dbReference type="STRING" id="1392255.A0A2I1CEF4"/>
<dbReference type="InterPro" id="IPR036291">
    <property type="entry name" value="NAD(P)-bd_dom_sf"/>
</dbReference>
<dbReference type="Pfam" id="PF00106">
    <property type="entry name" value="adh_short"/>
    <property type="match status" value="1"/>
</dbReference>
<sequence length="694" mass="77318">MTPVAIITGACPGIGLAMSKELIHRGYKVFMGDINPKGGEVVDALALPSDAPAPTFVCGNVASFEDQARLFEAAYSFAQHIDVFLANAGVDDREDLLAEPADPTFNSKPTPYNAATADINLGAVFQGFKLMVHYSRRAQYDAKAAGSAPPPLGRMVVTSSTFGLYPFPTNPVYAATKHATKGFVQSLGRRAEQEANFTLNAILPAFVPTGLAPEGLVAQIRDRGYITSMETVVKALDLFLGETAELPDHVQRIELPGAAAGDGPLTGECAEVSMTEIYLRGSVPFANDSQRWFSEDPDGLCVAPLVVYDDWPSALQPYKDIYHEVVPQLSSSTPLLDDDTLMARRESFRSRMRELLKERIDLLEVGRLLNEAEAGNWTSLRREQLNGVYCAISVLRHAYRWATIPVVKVAQAETVIDFPVELDSAWAPLQRHFGCTAESGNNTANVLYNFTPDGNRMFKINIGQSDEIVSSEEAFFRMFYDIEALARVVYIDMVEAIVAFEENRKADSLRRLQQLKPKLDKIYQVFYDGLVDAKVSRKVWLSYCQGFQGWGVGRVIDGRHVKYDGLSGNHVLIFQAIDAFFGMERYLIDENMIRYIPVRQREFTSVLRRHSIRAQIEKGEDEEIRAEIGKLVQAMKLFRAAHRTRVIPYLKQPAPERRIMTAGKSVLENEHTNGLEDALAPLNKMMTTRLQETV</sequence>
<accession>A0A2I1CEF4</accession>
<dbReference type="InterPro" id="IPR020904">
    <property type="entry name" value="Sc_DH/Rdtase_CS"/>
</dbReference>
<comment type="caution">
    <text evidence="7">The sequence shown here is derived from an EMBL/GenBank/DDBJ whole genome shotgun (WGS) entry which is preliminary data.</text>
</comment>
<dbReference type="GO" id="GO:0034354">
    <property type="term" value="P:'de novo' NAD+ biosynthetic process from L-tryptophan"/>
    <property type="evidence" value="ECO:0007669"/>
    <property type="project" value="TreeGrafter"/>
</dbReference>
<evidence type="ECO:0000256" key="3">
    <source>
        <dbReference type="ARBA" id="ARBA00022857"/>
    </source>
</evidence>